<organism evidence="9">
    <name type="scientific">Anopheles darlingi</name>
    <name type="common">Mosquito</name>
    <dbReference type="NCBI Taxonomy" id="43151"/>
    <lineage>
        <taxon>Eukaryota</taxon>
        <taxon>Metazoa</taxon>
        <taxon>Ecdysozoa</taxon>
        <taxon>Arthropoda</taxon>
        <taxon>Hexapoda</taxon>
        <taxon>Insecta</taxon>
        <taxon>Pterygota</taxon>
        <taxon>Neoptera</taxon>
        <taxon>Endopterygota</taxon>
        <taxon>Diptera</taxon>
        <taxon>Nematocera</taxon>
        <taxon>Culicoidea</taxon>
        <taxon>Culicidae</taxon>
        <taxon>Anophelinae</taxon>
        <taxon>Anopheles</taxon>
    </lineage>
</organism>
<protein>
    <submittedName>
        <fullName evidence="9">Rho GTPase-activating protein 5</fullName>
    </submittedName>
</protein>
<dbReference type="VEuPathDB" id="VectorBase:ADAC002935"/>
<dbReference type="OMA" id="EFRYMIT"/>
<dbReference type="PANTHER" id="PTHR46005:SF4">
    <property type="entry name" value="RHO GTPASE-ACTIVATING PROTEIN 190"/>
    <property type="match status" value="1"/>
</dbReference>
<gene>
    <name evidence="9" type="ORF">AND_002935</name>
</gene>
<name>W5JMC7_ANODA</name>
<proteinExistence type="predicted"/>
<feature type="domain" description="PG1 pseudoGTPase" evidence="7">
    <location>
        <begin position="698"/>
        <end position="867"/>
    </location>
</feature>
<evidence type="ECO:0000256" key="2">
    <source>
        <dbReference type="ARBA" id="ARBA00022737"/>
    </source>
</evidence>
<feature type="domain" description="Rho-GAP" evidence="5">
    <location>
        <begin position="1628"/>
        <end position="1831"/>
    </location>
</feature>
<dbReference type="InterPro" id="IPR002713">
    <property type="entry name" value="FF_domain"/>
</dbReference>
<evidence type="ECO:0000256" key="3">
    <source>
        <dbReference type="SAM" id="MobiDB-lite"/>
    </source>
</evidence>
<dbReference type="PANTHER" id="PTHR46005">
    <property type="entry name" value="RHO GTPASE-ACTIVATING PROTEIN 190"/>
    <property type="match status" value="1"/>
</dbReference>
<evidence type="ECO:0000313" key="9">
    <source>
        <dbReference type="EMBL" id="ETN65301.1"/>
    </source>
</evidence>
<dbReference type="SUPFAM" id="SSF52540">
    <property type="entry name" value="P-loop containing nucleoside triphosphate hydrolases"/>
    <property type="match status" value="1"/>
</dbReference>
<evidence type="ECO:0000256" key="4">
    <source>
        <dbReference type="SAM" id="SignalP"/>
    </source>
</evidence>
<dbReference type="Proteomes" id="UP000000673">
    <property type="component" value="Unassembled WGS sequence"/>
</dbReference>
<dbReference type="InterPro" id="IPR051978">
    <property type="entry name" value="Rho-GAP_domain"/>
</dbReference>
<feature type="compositionally biased region" description="Basic and acidic residues" evidence="3">
    <location>
        <begin position="55"/>
        <end position="83"/>
    </location>
</feature>
<feature type="domain" description="FF" evidence="6">
    <location>
        <begin position="536"/>
        <end position="590"/>
    </location>
</feature>
<dbReference type="InterPro" id="IPR036517">
    <property type="entry name" value="FF_domain_sf"/>
</dbReference>
<dbReference type="Gene3D" id="1.10.555.10">
    <property type="entry name" value="Rho GTPase activation protein"/>
    <property type="match status" value="1"/>
</dbReference>
<dbReference type="Gene3D" id="3.40.50.300">
    <property type="entry name" value="P-loop containing nucleotide triphosphate hydrolases"/>
    <property type="match status" value="1"/>
</dbReference>
<feature type="compositionally biased region" description="Low complexity" evidence="3">
    <location>
        <begin position="1150"/>
        <end position="1166"/>
    </location>
</feature>
<dbReference type="STRING" id="43151.W5JMC7"/>
<dbReference type="Pfam" id="PF23083">
    <property type="entry name" value="FF_RHG35_4th"/>
    <property type="match status" value="1"/>
</dbReference>
<dbReference type="SMART" id="SM00324">
    <property type="entry name" value="RhoGAP"/>
    <property type="match status" value="1"/>
</dbReference>
<dbReference type="FunCoup" id="W5JMC7">
    <property type="interactions" value="1046"/>
</dbReference>
<dbReference type="PROSITE" id="PS51676">
    <property type="entry name" value="FF"/>
    <property type="match status" value="2"/>
</dbReference>
<feature type="region of interest" description="Disordered" evidence="3">
    <location>
        <begin position="1421"/>
        <end position="1612"/>
    </location>
</feature>
<keyword evidence="1" id="KW-0343">GTPase activation</keyword>
<sequence length="1840" mass="207065">MQTWQQQQRLAIPDAAFRISLHTGVLLLLLLPLLLQNACATSAQPQPKAFASEGDGTKGKLGRTDRGRKKEVENRSDREREEGCEQQQQQQCTREEILSGKPPGGRMKQINVSVVGLSGVEKDKGQLGVGKSCLCNRFVRPKTDDYAIDHISVLSQSDFSGRVVNNDHFLYWGEVRKTSDEGVEYNFSVVEQTEFVDDATFQPFKVGKMEPYIKRCAAVRLSSQEKLKYICKNQLGIEHEYEEVVLPEGRFLVDGFVCVFDVSVVPNRPIEKQVEFVTQIIASVMKNKKPIVLVTTKNDDASEQYVREAEKICSRKEYKGQVLLVETSAHESINIDLAFVVLAQMIDKAKQRSKIPSYGEAARQRTELLNASTEYVTRLIRTQITDHRSLWTSSSKKLASHREWSDFLELFGQEAGQRIFRRHLKKLREDYQAKKLQSYMDAFANVLQELLPDINSINLELDSFGDWPSIRGYFRNHMEYDQYFFDAVERGGSWAELSDMSDMEDEHRIPFDILDTPDAETIFKNHMNALQQEQKRLEWKKQFKKLLEETGYVTPGKQLSEVRVLFMGRECFEALSEHDCQQIYDNHQRELIETAKHNFQELLMEHADLFYHFKNIEPSGTITQNDIKEITDVLQEDLRYKLLDRLDQDRKLMLFQHLGFVHCPIREHCPAFPNCVDALIERILLANQTLPNPRFAQKDGQLQLNLIVIGLDYIANDFIDKIHQNCNDNGEYIVDGQVYGLNIETINRDNDSFSFELQSKGLICCYSNRATFQYVYEVLDRLLVDNLDFKDSVNNLHIVFMSDDKNSQSTLHQLQADGQSLAEKLHCVFIDENEFYVSQQQAKFIDTTLNSVIDSIPFEDLKYGLALHDLPDLRLILCLFCGDPFSIENLLSSLMLEQSCVSAGERNIIFEMFLGDSKRRVELILSSYHGANAFRDDLIHGFILLYSSKRKASLSTLSAFSLNIPNLPMQIVAVAEQGGVNAFFNSELSQLLITEGNAIADKLRAHFATGSDDEGQFRFASFAPFLKEVWDKKPEIEHAFNMEEPLTIDSGEGTMEHSMHHHHPQHQQQQQQQVPQPPPRYESYLINGSSTTYRGAGQHGHSHHGQQQGLSQHQQKMSQQLFDNRSINSLDDFDSLKQLHGGGQHGGQLHGVQQQQQSQQQQQQQQYNNMYYYEDSSDFDKGGSNQGFQIYPPPTTPPEPAPPDHLLTPSSILRQLKANTVSQSQSSLEEINCWLDDGFLIPKQDNKQSEDLWKNVNAHHAFTTGRRPNQSSFAKKIRPKGPSQTLKQPGKLNLKSFAIVNEAIARMNVSGGAGGGAGAGAESGGSGGMVIGAPVPMTEKEKKKAKKLQQQQLEHAPLAAPEDDSEEYEDEAGYEQINDAFSDAVNNVASQLFTFSSGGAGRAPDGGAAGVPAGHDLMATNKNKLRQRREKEQIFNIPEYSDSESDSSSLERKRSTDGYSKINRKAQPHKRHRKKRTAIPVQPPKIPMGPFGGSNPSAVGEGAPTGAGGGPGGIMIGAGGSSVGPLGMPSMMYQKLKNDKNTDKQEQDESSIDVSSPRDNNSPIFGVLPKSGEREKLLPKQKNWFGKEIDPNSKSSKESKESRSGSKSGGKLSKSAAAAAAAAAAQQPSLASFKQSDKNLVPLFVEKCVKFIEQEGLDSEGIYRVPGNRTHVDLLYQKFEEEVDVDIEKLDIPVNAVATALKDFFAKRLPALFSAEMMSELEEIAGSRPLQSITSLSMEVKTDRSCRLIALRGLLNKLPPSNFAILSFIFQHFVRVSENSKLNSMDSKNLAICWWPTLLPIEFTDMMRFETMRPYLEDIVQTMIDQFPFLFCGEEAFVMV</sequence>
<dbReference type="GO" id="GO:0008361">
    <property type="term" value="P:regulation of cell size"/>
    <property type="evidence" value="ECO:0007669"/>
    <property type="project" value="TreeGrafter"/>
</dbReference>
<feature type="region of interest" description="Disordered" evidence="3">
    <location>
        <begin position="44"/>
        <end position="107"/>
    </location>
</feature>
<feature type="compositionally biased region" description="Pro residues" evidence="3">
    <location>
        <begin position="1191"/>
        <end position="1202"/>
    </location>
</feature>
<dbReference type="Gene3D" id="1.10.10.440">
    <property type="entry name" value="FF domain"/>
    <property type="match status" value="2"/>
</dbReference>
<evidence type="ECO:0000313" key="10">
    <source>
        <dbReference type="EnsemblMetazoa" id="ADAC002935-PA"/>
    </source>
</evidence>
<dbReference type="Pfam" id="PF19518">
    <property type="entry name" value="RhoGAP_pG1_pG2"/>
    <property type="match status" value="1"/>
</dbReference>
<dbReference type="SUPFAM" id="SSF81698">
    <property type="entry name" value="FF domain"/>
    <property type="match status" value="1"/>
</dbReference>
<dbReference type="InterPro" id="IPR027417">
    <property type="entry name" value="P-loop_NTPase"/>
</dbReference>
<feature type="compositionally biased region" description="Gly residues" evidence="3">
    <location>
        <begin position="1140"/>
        <end position="1149"/>
    </location>
</feature>
<evidence type="ECO:0000259" key="6">
    <source>
        <dbReference type="PROSITE" id="PS51676"/>
    </source>
</evidence>
<evidence type="ECO:0000256" key="1">
    <source>
        <dbReference type="ARBA" id="ARBA00022468"/>
    </source>
</evidence>
<dbReference type="InterPro" id="IPR039006">
    <property type="entry name" value="RhoGAP_pG2"/>
</dbReference>
<dbReference type="GO" id="GO:0050770">
    <property type="term" value="P:regulation of axonogenesis"/>
    <property type="evidence" value="ECO:0007669"/>
    <property type="project" value="TreeGrafter"/>
</dbReference>
<dbReference type="EMBL" id="ADMH02000691">
    <property type="protein sequence ID" value="ETN65301.1"/>
    <property type="molecule type" value="Genomic_DNA"/>
</dbReference>
<dbReference type="InterPro" id="IPR001806">
    <property type="entry name" value="Small_GTPase"/>
</dbReference>
<reference evidence="10" key="4">
    <citation type="submission" date="2015-06" db="UniProtKB">
        <authorList>
            <consortium name="EnsemblMetazoa"/>
        </authorList>
    </citation>
    <scope>IDENTIFICATION</scope>
</reference>
<reference evidence="9" key="2">
    <citation type="submission" date="2010-05" db="EMBL/GenBank/DDBJ databases">
        <authorList>
            <person name="Almeida L.G."/>
            <person name="Nicolas M.F."/>
            <person name="Souza R.C."/>
            <person name="Vasconcelos A.T.R."/>
        </authorList>
    </citation>
    <scope>NUCLEOTIDE SEQUENCE</scope>
</reference>
<feature type="region of interest" description="Disordered" evidence="3">
    <location>
        <begin position="1264"/>
        <end position="1289"/>
    </location>
</feature>
<feature type="region of interest" description="Disordered" evidence="3">
    <location>
        <begin position="1048"/>
        <end position="1119"/>
    </location>
</feature>
<feature type="region of interest" description="Disordered" evidence="3">
    <location>
        <begin position="1134"/>
        <end position="1202"/>
    </location>
</feature>
<dbReference type="Pfam" id="PF00071">
    <property type="entry name" value="Ras"/>
    <property type="match status" value="1"/>
</dbReference>
<feature type="domain" description="PG2 pseudoGTPase" evidence="8">
    <location>
        <begin position="874"/>
        <end position="1035"/>
    </location>
</feature>
<feature type="region of interest" description="Disordered" evidence="3">
    <location>
        <begin position="1339"/>
        <end position="1372"/>
    </location>
</feature>
<accession>W5JMC7</accession>
<reference evidence="9" key="3">
    <citation type="journal article" date="2013" name="Nucleic Acids Res.">
        <title>The genome of Anopheles darlingi, the main neotropical malaria vector.</title>
        <authorList>
            <person name="Marinotti O."/>
            <person name="Cerqueira G.C."/>
            <person name="de Almeida L.G."/>
            <person name="Ferro M.I."/>
            <person name="Loreto E.L."/>
            <person name="Zaha A."/>
            <person name="Teixeira S.M."/>
            <person name="Wespiser A.R."/>
            <person name="Almeida E Silva A."/>
            <person name="Schlindwein A.D."/>
            <person name="Pacheco A.C."/>
            <person name="Silva A.L."/>
            <person name="Graveley B.R."/>
            <person name="Walenz B.P."/>
            <person name="Lima Bde A."/>
            <person name="Ribeiro C.A."/>
            <person name="Nunes-Silva C.G."/>
            <person name="de Carvalho C.R."/>
            <person name="Soares C.M."/>
            <person name="de Menezes C.B."/>
            <person name="Matiolli C."/>
            <person name="Caffrey D."/>
            <person name="Araujo D.A."/>
            <person name="de Oliveira D.M."/>
            <person name="Golenbock D."/>
            <person name="Grisard E.C."/>
            <person name="Fantinatti-Garboggini F."/>
            <person name="de Carvalho F.M."/>
            <person name="Barcellos F.G."/>
            <person name="Prosdocimi F."/>
            <person name="May G."/>
            <person name="Azevedo Junior G.M."/>
            <person name="Guimaraes G.M."/>
            <person name="Goldman G.H."/>
            <person name="Padilha I.Q."/>
            <person name="Batista Jda S."/>
            <person name="Ferro J.A."/>
            <person name="Ribeiro J.M."/>
            <person name="Fietto J.L."/>
            <person name="Dabbas K.M."/>
            <person name="Cerdeira L."/>
            <person name="Agnez-Lima L.F."/>
            <person name="Brocchi M."/>
            <person name="de Carvalho M.O."/>
            <person name="Teixeira Mde M."/>
            <person name="Diniz Maia Mde M."/>
            <person name="Goldman M.H."/>
            <person name="Cruz Schneider M.P."/>
            <person name="Felipe M.S."/>
            <person name="Hungria M."/>
            <person name="Nicolas M.F."/>
            <person name="Pereira M."/>
            <person name="Montes M.A."/>
            <person name="Cantao M.E."/>
            <person name="Vincentz M."/>
            <person name="Rafael M.S."/>
            <person name="Silverman N."/>
            <person name="Stoco P.H."/>
            <person name="Souza R.C."/>
            <person name="Vicentini R."/>
            <person name="Gazzinelli R.T."/>
            <person name="Neves Rde O."/>
            <person name="Silva R."/>
            <person name="Astolfi-Filho S."/>
            <person name="Maciel T.E."/>
            <person name="Urmenyi T.P."/>
            <person name="Tadei W.P."/>
            <person name="Camargo E.P."/>
            <person name="de Vasconcelos A.T."/>
        </authorList>
    </citation>
    <scope>NUCLEOTIDE SEQUENCE</scope>
</reference>
<evidence type="ECO:0000259" key="7">
    <source>
        <dbReference type="PROSITE" id="PS51852"/>
    </source>
</evidence>
<dbReference type="InterPro" id="IPR000198">
    <property type="entry name" value="RhoGAP_dom"/>
</dbReference>
<dbReference type="Pfam" id="PF00620">
    <property type="entry name" value="RhoGAP"/>
    <property type="match status" value="1"/>
</dbReference>
<feature type="chain" id="PRO_5010155594" evidence="4">
    <location>
        <begin position="41"/>
        <end position="1840"/>
    </location>
</feature>
<dbReference type="VEuPathDB" id="VectorBase:ADAR2_010496"/>
<dbReference type="eggNOG" id="KOG4271">
    <property type="taxonomic scope" value="Eukaryota"/>
</dbReference>
<dbReference type="PROSITE" id="PS51852">
    <property type="entry name" value="PG1"/>
    <property type="match status" value="1"/>
</dbReference>
<keyword evidence="4" id="KW-0732">Signal</keyword>
<feature type="domain" description="FF" evidence="6">
    <location>
        <begin position="592"/>
        <end position="660"/>
    </location>
</feature>
<dbReference type="GO" id="GO:0005829">
    <property type="term" value="C:cytosol"/>
    <property type="evidence" value="ECO:0007669"/>
    <property type="project" value="TreeGrafter"/>
</dbReference>
<feature type="compositionally biased region" description="Low complexity" evidence="3">
    <location>
        <begin position="1105"/>
        <end position="1119"/>
    </location>
</feature>
<dbReference type="CDD" id="cd22207">
    <property type="entry name" value="pseudoGTPaseD_p190RhoGAP"/>
    <property type="match status" value="1"/>
</dbReference>
<evidence type="ECO:0000259" key="5">
    <source>
        <dbReference type="PROSITE" id="PS50238"/>
    </source>
</evidence>
<feature type="compositionally biased region" description="Basic and acidic residues" evidence="3">
    <location>
        <begin position="1585"/>
        <end position="1604"/>
    </location>
</feature>
<dbReference type="InterPro" id="IPR039007">
    <property type="entry name" value="pG1"/>
</dbReference>
<feature type="compositionally biased region" description="Polar residues" evidence="3">
    <location>
        <begin position="1552"/>
        <end position="1563"/>
    </location>
</feature>
<dbReference type="HOGENOM" id="CLU_004268_0_0_1"/>
<feature type="compositionally biased region" description="Basic and acidic residues" evidence="3">
    <location>
        <begin position="1536"/>
        <end position="1547"/>
    </location>
</feature>
<dbReference type="GO" id="GO:0005096">
    <property type="term" value="F:GTPase activator activity"/>
    <property type="evidence" value="ECO:0007669"/>
    <property type="project" value="UniProtKB-KW"/>
</dbReference>
<evidence type="ECO:0000313" key="11">
    <source>
        <dbReference type="Proteomes" id="UP000000673"/>
    </source>
</evidence>
<keyword evidence="2" id="KW-0677">Repeat</keyword>
<dbReference type="GO" id="GO:0005525">
    <property type="term" value="F:GTP binding"/>
    <property type="evidence" value="ECO:0007669"/>
    <property type="project" value="InterPro"/>
</dbReference>
<feature type="compositionally biased region" description="Acidic residues" evidence="3">
    <location>
        <begin position="1361"/>
        <end position="1372"/>
    </location>
</feature>
<evidence type="ECO:0000259" key="8">
    <source>
        <dbReference type="PROSITE" id="PS51853"/>
    </source>
</evidence>
<feature type="signal peptide" evidence="4">
    <location>
        <begin position="1"/>
        <end position="40"/>
    </location>
</feature>
<dbReference type="InterPro" id="IPR032835">
    <property type="entry name" value="RhoGAP-FF1"/>
</dbReference>
<feature type="compositionally biased region" description="Gly residues" evidence="3">
    <location>
        <begin position="1503"/>
        <end position="1522"/>
    </location>
</feature>
<dbReference type="GO" id="GO:0007266">
    <property type="term" value="P:Rho protein signal transduction"/>
    <property type="evidence" value="ECO:0007669"/>
    <property type="project" value="TreeGrafter"/>
</dbReference>
<dbReference type="Pfam" id="PF16512">
    <property type="entry name" value="RhoGAP-FF1"/>
    <property type="match status" value="1"/>
</dbReference>
<dbReference type="PROSITE" id="PS50238">
    <property type="entry name" value="RHOGAP"/>
    <property type="match status" value="1"/>
</dbReference>
<dbReference type="EnsemblMetazoa" id="ADAC002935-RA">
    <property type="protein sequence ID" value="ADAC002935-PA"/>
    <property type="gene ID" value="ADAC002935"/>
</dbReference>
<dbReference type="InterPro" id="IPR008936">
    <property type="entry name" value="Rho_GTPase_activation_prot"/>
</dbReference>
<feature type="compositionally biased region" description="Basic residues" evidence="3">
    <location>
        <begin position="1462"/>
        <end position="1477"/>
    </location>
</feature>
<dbReference type="GO" id="GO:0003924">
    <property type="term" value="F:GTPase activity"/>
    <property type="evidence" value="ECO:0007669"/>
    <property type="project" value="InterPro"/>
</dbReference>
<reference evidence="9 11" key="1">
    <citation type="journal article" date="2010" name="BMC Genomics">
        <title>Combination of measures distinguishes pre-miRNAs from other stem-loops in the genome of the newly sequenced Anopheles darlingi.</title>
        <authorList>
            <person name="Mendes N.D."/>
            <person name="Freitas A.T."/>
            <person name="Vasconcelos A.T."/>
            <person name="Sagot M.F."/>
        </authorList>
    </citation>
    <scope>NUCLEOTIDE SEQUENCE</scope>
</reference>
<keyword evidence="11" id="KW-1185">Reference proteome</keyword>
<dbReference type="InterPro" id="IPR057284">
    <property type="entry name" value="FF_RHG35_4th"/>
</dbReference>
<dbReference type="PROSITE" id="PS51853">
    <property type="entry name" value="PG2"/>
    <property type="match status" value="1"/>
</dbReference>
<dbReference type="InterPro" id="IPR045786">
    <property type="entry name" value="RhoGAP_pG1_pG2"/>
</dbReference>
<dbReference type="SUPFAM" id="SSF48350">
    <property type="entry name" value="GTPase activation domain, GAP"/>
    <property type="match status" value="1"/>
</dbReference>